<evidence type="ECO:0000313" key="1">
    <source>
        <dbReference type="EMBL" id="ABG63523.1"/>
    </source>
</evidence>
<evidence type="ECO:0008006" key="2">
    <source>
        <dbReference type="Google" id="ProtNLM"/>
    </source>
</evidence>
<dbReference type="EMBL" id="CP000390">
    <property type="protein sequence ID" value="ABG63523.1"/>
    <property type="molecule type" value="Genomic_DNA"/>
</dbReference>
<proteinExistence type="predicted"/>
<sequence>MLLFGGAFTSVDLRNSLPWRVPPSSGEVFLGAAYSRNWHRLPLKFVLGWELGGGYRFGGGSASSAEAWAGLRVEYVGLPLGDFTIVPAMTAGFSLISERLAIESMREQIHSGSARFLGYLGPELSFRLNRQPNIDLVYRLHHRSGAGGLFGGMREGANANTIGIRIRY</sequence>
<dbReference type="KEGG" id="mes:Meso_2131"/>
<dbReference type="eggNOG" id="ENOG503368T">
    <property type="taxonomic scope" value="Bacteria"/>
</dbReference>
<name>Q11GF2_CHESB</name>
<organism evidence="1">
    <name type="scientific">Chelativorans sp. (strain BNC1)</name>
    <dbReference type="NCBI Taxonomy" id="266779"/>
    <lineage>
        <taxon>Bacteria</taxon>
        <taxon>Pseudomonadati</taxon>
        <taxon>Pseudomonadota</taxon>
        <taxon>Alphaproteobacteria</taxon>
        <taxon>Hyphomicrobiales</taxon>
        <taxon>Phyllobacteriaceae</taxon>
        <taxon>Chelativorans</taxon>
    </lineage>
</organism>
<accession>Q11GF2</accession>
<gene>
    <name evidence="1" type="ordered locus">Meso_2131</name>
</gene>
<dbReference type="AlphaFoldDB" id="Q11GF2"/>
<dbReference type="HOGENOM" id="CLU_1583573_0_0_5"/>
<reference evidence="1" key="1">
    <citation type="submission" date="2006-06" db="EMBL/GenBank/DDBJ databases">
        <title>Complete sequence of chromosome of Chelativorans sp. BNC1.</title>
        <authorList>
            <consortium name="US DOE Joint Genome Institute"/>
            <person name="Copeland A."/>
            <person name="Lucas S."/>
            <person name="Lapidus A."/>
            <person name="Barry K."/>
            <person name="Detter J.C."/>
            <person name="Glavina del Rio T."/>
            <person name="Hammon N."/>
            <person name="Israni S."/>
            <person name="Dalin E."/>
            <person name="Tice H."/>
            <person name="Pitluck S."/>
            <person name="Chertkov O."/>
            <person name="Brettin T."/>
            <person name="Bruce D."/>
            <person name="Han C."/>
            <person name="Tapia R."/>
            <person name="Gilna P."/>
            <person name="Schmutz J."/>
            <person name="Larimer F."/>
            <person name="Land M."/>
            <person name="Hauser L."/>
            <person name="Kyrpides N."/>
            <person name="Mikhailova N."/>
            <person name="Richardson P."/>
        </authorList>
    </citation>
    <scope>NUCLEOTIDE SEQUENCE</scope>
    <source>
        <strain evidence="1">BNC1</strain>
    </source>
</reference>
<protein>
    <recommendedName>
        <fullName evidence="2">Lipid A 3-O-deacylase-related protein</fullName>
    </recommendedName>
</protein>